<organism evidence="3 4">
    <name type="scientific">Colletotrichum karsti</name>
    <dbReference type="NCBI Taxonomy" id="1095194"/>
    <lineage>
        <taxon>Eukaryota</taxon>
        <taxon>Fungi</taxon>
        <taxon>Dikarya</taxon>
        <taxon>Ascomycota</taxon>
        <taxon>Pezizomycotina</taxon>
        <taxon>Sordariomycetes</taxon>
        <taxon>Hypocreomycetidae</taxon>
        <taxon>Glomerellales</taxon>
        <taxon>Glomerellaceae</taxon>
        <taxon>Colletotrichum</taxon>
        <taxon>Colletotrichum boninense species complex</taxon>
    </lineage>
</organism>
<evidence type="ECO:0000313" key="3">
    <source>
        <dbReference type="EMBL" id="KAF9870920.1"/>
    </source>
</evidence>
<keyword evidence="4" id="KW-1185">Reference proteome</keyword>
<evidence type="ECO:0000259" key="2">
    <source>
        <dbReference type="PROSITE" id="PS51186"/>
    </source>
</evidence>
<dbReference type="Pfam" id="PF00583">
    <property type="entry name" value="Acetyltransf_1"/>
    <property type="match status" value="1"/>
</dbReference>
<dbReference type="InterPro" id="IPR050769">
    <property type="entry name" value="NAT_camello-type"/>
</dbReference>
<sequence length="176" mass="19890">MKTESPTKDLAKNGITIRNHRPGDMGFITYRHGVIYAQEYGYGAPFESLVGRITADFIDYYDPAMERCWIAEKDGQFLGCIILHKDRETPGQARLRCFLVEESARGLGIGSQLVKLCIDFAKEVGYQSIMLRTDSHLSGARRLYTKAGFTMFLTEEHTGWGGEKRVGESWELKLPS</sequence>
<protein>
    <submittedName>
        <fullName evidence="3">MarR-family transcriptional regulator</fullName>
    </submittedName>
</protein>
<dbReference type="PANTHER" id="PTHR13947:SF37">
    <property type="entry name" value="LD18367P"/>
    <property type="match status" value="1"/>
</dbReference>
<dbReference type="PANTHER" id="PTHR13947">
    <property type="entry name" value="GNAT FAMILY N-ACETYLTRANSFERASE"/>
    <property type="match status" value="1"/>
</dbReference>
<evidence type="ECO:0000313" key="4">
    <source>
        <dbReference type="Proteomes" id="UP000781932"/>
    </source>
</evidence>
<dbReference type="OrthoDB" id="41532at2759"/>
<reference evidence="3" key="1">
    <citation type="submission" date="2020-03" db="EMBL/GenBank/DDBJ databases">
        <authorList>
            <person name="He L."/>
        </authorList>
    </citation>
    <scope>NUCLEOTIDE SEQUENCE</scope>
    <source>
        <strain evidence="3">CkLH20</strain>
    </source>
</reference>
<dbReference type="RefSeq" id="XP_038740381.1">
    <property type="nucleotide sequence ID" value="XM_038894306.1"/>
</dbReference>
<dbReference type="GO" id="GO:0008080">
    <property type="term" value="F:N-acetyltransferase activity"/>
    <property type="evidence" value="ECO:0007669"/>
    <property type="project" value="InterPro"/>
</dbReference>
<feature type="domain" description="N-acetyltransferase" evidence="2">
    <location>
        <begin position="15"/>
        <end position="175"/>
    </location>
</feature>
<dbReference type="GeneID" id="62167380"/>
<comment type="caution">
    <text evidence="3">The sequence shown here is derived from an EMBL/GenBank/DDBJ whole genome shotgun (WGS) entry which is preliminary data.</text>
</comment>
<reference evidence="3" key="2">
    <citation type="submission" date="2020-11" db="EMBL/GenBank/DDBJ databases">
        <title>Whole genome sequencing of Colletotrichum sp.</title>
        <authorList>
            <person name="Li H."/>
        </authorList>
    </citation>
    <scope>NUCLEOTIDE SEQUENCE</scope>
    <source>
        <strain evidence="3">CkLH20</strain>
    </source>
</reference>
<dbReference type="CDD" id="cd04301">
    <property type="entry name" value="NAT_SF"/>
    <property type="match status" value="1"/>
</dbReference>
<dbReference type="Proteomes" id="UP000781932">
    <property type="component" value="Unassembled WGS sequence"/>
</dbReference>
<dbReference type="InterPro" id="IPR000182">
    <property type="entry name" value="GNAT_dom"/>
</dbReference>
<keyword evidence="1" id="KW-0808">Transferase</keyword>
<dbReference type="EMBL" id="JAATWM020000049">
    <property type="protein sequence ID" value="KAF9870920.1"/>
    <property type="molecule type" value="Genomic_DNA"/>
</dbReference>
<dbReference type="AlphaFoldDB" id="A0A9P6HVK7"/>
<evidence type="ECO:0000256" key="1">
    <source>
        <dbReference type="ARBA" id="ARBA00022679"/>
    </source>
</evidence>
<proteinExistence type="predicted"/>
<dbReference type="PROSITE" id="PS51186">
    <property type="entry name" value="GNAT"/>
    <property type="match status" value="1"/>
</dbReference>
<dbReference type="InterPro" id="IPR016181">
    <property type="entry name" value="Acyl_CoA_acyltransferase"/>
</dbReference>
<dbReference type="SUPFAM" id="SSF55729">
    <property type="entry name" value="Acyl-CoA N-acyltransferases (Nat)"/>
    <property type="match status" value="1"/>
</dbReference>
<name>A0A9P6HVK7_9PEZI</name>
<gene>
    <name evidence="3" type="ORF">CkaCkLH20_11592</name>
</gene>
<accession>A0A9P6HVK7</accession>
<dbReference type="Gene3D" id="3.40.630.30">
    <property type="match status" value="1"/>
</dbReference>